<dbReference type="Proteomes" id="UP001055439">
    <property type="component" value="Chromosome 8"/>
</dbReference>
<dbReference type="EMBL" id="CP097510">
    <property type="protein sequence ID" value="URE26096.1"/>
    <property type="molecule type" value="Genomic_DNA"/>
</dbReference>
<sequence>MPVEKISNSRTRQRGNIPTKKFPLSSRYHQHPRTDRNKMKREKKKKGETAGNYSKIICLGRRISSVLLPPSGTLFRSNAWWYIQRDNGRSE</sequence>
<evidence type="ECO:0000313" key="3">
    <source>
        <dbReference type="Proteomes" id="UP001055439"/>
    </source>
</evidence>
<feature type="region of interest" description="Disordered" evidence="1">
    <location>
        <begin position="1"/>
        <end position="51"/>
    </location>
</feature>
<evidence type="ECO:0000256" key="1">
    <source>
        <dbReference type="SAM" id="MobiDB-lite"/>
    </source>
</evidence>
<evidence type="ECO:0000313" key="2">
    <source>
        <dbReference type="EMBL" id="URE26096.1"/>
    </source>
</evidence>
<organism evidence="2 3">
    <name type="scientific">Musa troglodytarum</name>
    <name type="common">fe'i banana</name>
    <dbReference type="NCBI Taxonomy" id="320322"/>
    <lineage>
        <taxon>Eukaryota</taxon>
        <taxon>Viridiplantae</taxon>
        <taxon>Streptophyta</taxon>
        <taxon>Embryophyta</taxon>
        <taxon>Tracheophyta</taxon>
        <taxon>Spermatophyta</taxon>
        <taxon>Magnoliopsida</taxon>
        <taxon>Liliopsida</taxon>
        <taxon>Zingiberales</taxon>
        <taxon>Musaceae</taxon>
        <taxon>Musa</taxon>
    </lineage>
</organism>
<accession>A0A9E7H225</accession>
<gene>
    <name evidence="2" type="ORF">MUK42_35273</name>
</gene>
<protein>
    <submittedName>
        <fullName evidence="2">Uncharacterized protein</fullName>
    </submittedName>
</protein>
<reference evidence="2" key="1">
    <citation type="submission" date="2022-05" db="EMBL/GenBank/DDBJ databases">
        <title>The Musa troglodytarum L. genome provides insights into the mechanism of non-climacteric behaviour and enrichment of carotenoids.</title>
        <authorList>
            <person name="Wang J."/>
        </authorList>
    </citation>
    <scope>NUCLEOTIDE SEQUENCE</scope>
    <source>
        <tissue evidence="2">Leaf</tissue>
    </source>
</reference>
<proteinExistence type="predicted"/>
<dbReference type="AlphaFoldDB" id="A0A9E7H225"/>
<name>A0A9E7H225_9LILI</name>
<feature type="compositionally biased region" description="Polar residues" evidence="1">
    <location>
        <begin position="1"/>
        <end position="16"/>
    </location>
</feature>
<keyword evidence="3" id="KW-1185">Reference proteome</keyword>